<dbReference type="InterPro" id="IPR013324">
    <property type="entry name" value="RNA_pol_sigma_r3/r4-like"/>
</dbReference>
<dbReference type="AlphaFoldDB" id="A0AA37KNP1"/>
<dbReference type="SUPFAM" id="SSF88946">
    <property type="entry name" value="Sigma2 domain of RNA polymerase sigma factors"/>
    <property type="match status" value="1"/>
</dbReference>
<dbReference type="InterPro" id="IPR013325">
    <property type="entry name" value="RNA_pol_sigma_r2"/>
</dbReference>
<dbReference type="Gene3D" id="1.10.1740.10">
    <property type="match status" value="1"/>
</dbReference>
<dbReference type="InterPro" id="IPR013249">
    <property type="entry name" value="RNA_pol_sigma70_r4_t2"/>
</dbReference>
<protein>
    <submittedName>
        <fullName evidence="7">DNA-directed RNA polymerase sigma-70 factor</fullName>
    </submittedName>
</protein>
<dbReference type="Gene3D" id="1.10.10.10">
    <property type="entry name" value="Winged helix-like DNA-binding domain superfamily/Winged helix DNA-binding domain"/>
    <property type="match status" value="1"/>
</dbReference>
<dbReference type="SUPFAM" id="SSF88659">
    <property type="entry name" value="Sigma3 and sigma4 domains of RNA polymerase sigma factors"/>
    <property type="match status" value="1"/>
</dbReference>
<dbReference type="NCBIfam" id="TIGR02937">
    <property type="entry name" value="sigma70-ECF"/>
    <property type="match status" value="1"/>
</dbReference>
<keyword evidence="7" id="KW-0240">DNA-directed RNA polymerase</keyword>
<gene>
    <name evidence="7" type="ORF">CE91St16_09660</name>
</gene>
<dbReference type="EMBL" id="BQOL01000001">
    <property type="protein sequence ID" value="GKI18058.1"/>
    <property type="molecule type" value="Genomic_DNA"/>
</dbReference>
<dbReference type="InterPro" id="IPR036388">
    <property type="entry name" value="WH-like_DNA-bd_sf"/>
</dbReference>
<dbReference type="GO" id="GO:0016987">
    <property type="term" value="F:sigma factor activity"/>
    <property type="evidence" value="ECO:0007669"/>
    <property type="project" value="UniProtKB-KW"/>
</dbReference>
<dbReference type="InterPro" id="IPR007627">
    <property type="entry name" value="RNA_pol_sigma70_r2"/>
</dbReference>
<evidence type="ECO:0000259" key="6">
    <source>
        <dbReference type="Pfam" id="PF08281"/>
    </source>
</evidence>
<evidence type="ECO:0000256" key="4">
    <source>
        <dbReference type="ARBA" id="ARBA00023163"/>
    </source>
</evidence>
<feature type="domain" description="RNA polymerase sigma-70 region 2" evidence="5">
    <location>
        <begin position="26"/>
        <end position="92"/>
    </location>
</feature>
<dbReference type="GO" id="GO:0006352">
    <property type="term" value="P:DNA-templated transcription initiation"/>
    <property type="evidence" value="ECO:0007669"/>
    <property type="project" value="InterPro"/>
</dbReference>
<dbReference type="InterPro" id="IPR014327">
    <property type="entry name" value="RNA_pol_sigma70_bacteroid"/>
</dbReference>
<proteinExistence type="inferred from homology"/>
<keyword evidence="2" id="KW-0805">Transcription regulation</keyword>
<evidence type="ECO:0000256" key="3">
    <source>
        <dbReference type="ARBA" id="ARBA00023082"/>
    </source>
</evidence>
<organism evidence="7 8">
    <name type="scientific">Alistipes finegoldii</name>
    <dbReference type="NCBI Taxonomy" id="214856"/>
    <lineage>
        <taxon>Bacteria</taxon>
        <taxon>Pseudomonadati</taxon>
        <taxon>Bacteroidota</taxon>
        <taxon>Bacteroidia</taxon>
        <taxon>Bacteroidales</taxon>
        <taxon>Rikenellaceae</taxon>
        <taxon>Alistipes</taxon>
    </lineage>
</organism>
<name>A0AA37KNP1_9BACT</name>
<dbReference type="Proteomes" id="UP001055105">
    <property type="component" value="Unassembled WGS sequence"/>
</dbReference>
<dbReference type="CDD" id="cd06171">
    <property type="entry name" value="Sigma70_r4"/>
    <property type="match status" value="1"/>
</dbReference>
<accession>A0AA37KNP1</accession>
<evidence type="ECO:0000259" key="5">
    <source>
        <dbReference type="Pfam" id="PF04542"/>
    </source>
</evidence>
<comment type="similarity">
    <text evidence="1">Belongs to the sigma-70 factor family. ECF subfamily.</text>
</comment>
<dbReference type="NCBIfam" id="TIGR02985">
    <property type="entry name" value="Sig70_bacteroi1"/>
    <property type="match status" value="1"/>
</dbReference>
<evidence type="ECO:0000313" key="8">
    <source>
        <dbReference type="Proteomes" id="UP001055105"/>
    </source>
</evidence>
<sequence>MDVEKTAVRIQGRESVAMTTAEFGRLFATWRARFEAIACRYVRSAAVAEDLVSDSFMSFWENRGRIPADANLQAYILIIVRNKCLDWLRAQSLHAKIEQEVYELRRRVLAADIRSLQAFNPEEIFSAEVAAIVRQSLDRLPELTREVFVARRFEELSYKEIAEKYGITVRRVEFELEKAVKQLRVALKDYLPVLLMLLSDNILRS</sequence>
<dbReference type="GO" id="GO:0000428">
    <property type="term" value="C:DNA-directed RNA polymerase complex"/>
    <property type="evidence" value="ECO:0007669"/>
    <property type="project" value="UniProtKB-KW"/>
</dbReference>
<feature type="domain" description="RNA polymerase sigma factor 70 region 4 type 2" evidence="6">
    <location>
        <begin position="132"/>
        <end position="183"/>
    </location>
</feature>
<reference evidence="7" key="1">
    <citation type="submission" date="2022-01" db="EMBL/GenBank/DDBJ databases">
        <title>Novel bile acid biosynthetic pathways are enriched in the microbiome of centenarians.</title>
        <authorList>
            <person name="Sato Y."/>
            <person name="Atarashi K."/>
            <person name="Plichta R.D."/>
            <person name="Arai Y."/>
            <person name="Sasajima S."/>
            <person name="Kearney M.S."/>
            <person name="Suda W."/>
            <person name="Takeshita K."/>
            <person name="Sasaki T."/>
            <person name="Okamoto S."/>
            <person name="Skelly N.A."/>
            <person name="Okamura Y."/>
            <person name="Vlamakis H."/>
            <person name="Li Y."/>
            <person name="Tanoue T."/>
            <person name="Takei H."/>
            <person name="Nittono H."/>
            <person name="Narushima S."/>
            <person name="Irie J."/>
            <person name="Itoh H."/>
            <person name="Moriya K."/>
            <person name="Sugiura Y."/>
            <person name="Suematsu M."/>
            <person name="Moritoki N."/>
            <person name="Shibata S."/>
            <person name="Littman R.D."/>
            <person name="Fischbach A.M."/>
            <person name="Uwamino Y."/>
            <person name="Inoue T."/>
            <person name="Honda A."/>
            <person name="Hattori M."/>
            <person name="Murai T."/>
            <person name="Xavier J.R."/>
            <person name="Hirose N."/>
            <person name="Honda K."/>
        </authorList>
    </citation>
    <scope>NUCLEOTIDE SEQUENCE</scope>
    <source>
        <strain evidence="7">CE91-St16</strain>
    </source>
</reference>
<evidence type="ECO:0000256" key="2">
    <source>
        <dbReference type="ARBA" id="ARBA00023015"/>
    </source>
</evidence>
<keyword evidence="3" id="KW-0731">Sigma factor</keyword>
<evidence type="ECO:0000256" key="1">
    <source>
        <dbReference type="ARBA" id="ARBA00010641"/>
    </source>
</evidence>
<dbReference type="Pfam" id="PF04542">
    <property type="entry name" value="Sigma70_r2"/>
    <property type="match status" value="1"/>
</dbReference>
<dbReference type="GO" id="GO:0003677">
    <property type="term" value="F:DNA binding"/>
    <property type="evidence" value="ECO:0007669"/>
    <property type="project" value="InterPro"/>
</dbReference>
<dbReference type="PANTHER" id="PTHR43133:SF46">
    <property type="entry name" value="RNA POLYMERASE SIGMA-70 FACTOR ECF SUBFAMILY"/>
    <property type="match status" value="1"/>
</dbReference>
<dbReference type="InterPro" id="IPR039425">
    <property type="entry name" value="RNA_pol_sigma-70-like"/>
</dbReference>
<keyword evidence="4" id="KW-0804">Transcription</keyword>
<dbReference type="InterPro" id="IPR014284">
    <property type="entry name" value="RNA_pol_sigma-70_dom"/>
</dbReference>
<dbReference type="Pfam" id="PF08281">
    <property type="entry name" value="Sigma70_r4_2"/>
    <property type="match status" value="1"/>
</dbReference>
<comment type="caution">
    <text evidence="7">The sequence shown here is derived from an EMBL/GenBank/DDBJ whole genome shotgun (WGS) entry which is preliminary data.</text>
</comment>
<evidence type="ECO:0000313" key="7">
    <source>
        <dbReference type="EMBL" id="GKI18058.1"/>
    </source>
</evidence>
<dbReference type="PANTHER" id="PTHR43133">
    <property type="entry name" value="RNA POLYMERASE ECF-TYPE SIGMA FACTO"/>
    <property type="match status" value="1"/>
</dbReference>